<evidence type="ECO:0000256" key="8">
    <source>
        <dbReference type="SAM" id="Phobius"/>
    </source>
</evidence>
<evidence type="ECO:0000313" key="11">
    <source>
        <dbReference type="Proteomes" id="UP000838878"/>
    </source>
</evidence>
<evidence type="ECO:0000256" key="1">
    <source>
        <dbReference type="ARBA" id="ARBA00004651"/>
    </source>
</evidence>
<dbReference type="OrthoDB" id="8120565at2759"/>
<keyword evidence="3" id="KW-1003">Cell membrane</keyword>
<dbReference type="FunFam" id="1.20.1250.20:FF:000218">
    <property type="entry name" value="facilitated trehalose transporter Tret1"/>
    <property type="match status" value="1"/>
</dbReference>
<dbReference type="SUPFAM" id="SSF103473">
    <property type="entry name" value="MFS general substrate transporter"/>
    <property type="match status" value="1"/>
</dbReference>
<reference evidence="10" key="1">
    <citation type="submission" date="2021-12" db="EMBL/GenBank/DDBJ databases">
        <authorList>
            <person name="Martin H S."/>
        </authorList>
    </citation>
    <scope>NUCLEOTIDE SEQUENCE</scope>
</reference>
<evidence type="ECO:0000256" key="7">
    <source>
        <dbReference type="ARBA" id="ARBA00023136"/>
    </source>
</evidence>
<evidence type="ECO:0000256" key="3">
    <source>
        <dbReference type="ARBA" id="ARBA00022475"/>
    </source>
</evidence>
<dbReference type="GO" id="GO:0005886">
    <property type="term" value="C:plasma membrane"/>
    <property type="evidence" value="ECO:0007669"/>
    <property type="project" value="UniProtKB-SubCell"/>
</dbReference>
<feature type="transmembrane region" description="Helical" evidence="8">
    <location>
        <begin position="314"/>
        <end position="335"/>
    </location>
</feature>
<feature type="transmembrane region" description="Helical" evidence="8">
    <location>
        <begin position="341"/>
        <end position="365"/>
    </location>
</feature>
<dbReference type="InterPro" id="IPR005828">
    <property type="entry name" value="MFS_sugar_transport-like"/>
</dbReference>
<keyword evidence="4" id="KW-0762">Sugar transport</keyword>
<dbReference type="Proteomes" id="UP000838878">
    <property type="component" value="Chromosome 12"/>
</dbReference>
<feature type="transmembrane region" description="Helical" evidence="8">
    <location>
        <begin position="60"/>
        <end position="78"/>
    </location>
</feature>
<dbReference type="GO" id="GO:0003676">
    <property type="term" value="F:nucleic acid binding"/>
    <property type="evidence" value="ECO:0007669"/>
    <property type="project" value="InterPro"/>
</dbReference>
<gene>
    <name evidence="10" type="ORF">BINO364_LOCUS4535</name>
</gene>
<comment type="subcellular location">
    <subcellularLocation>
        <location evidence="1">Cell membrane</location>
        <topology evidence="1">Multi-pass membrane protein</topology>
    </subcellularLocation>
</comment>
<evidence type="ECO:0000256" key="4">
    <source>
        <dbReference type="ARBA" id="ARBA00022597"/>
    </source>
</evidence>
<keyword evidence="6 8" id="KW-1133">Transmembrane helix</keyword>
<feature type="domain" description="Major facilitator superfamily (MFS) profile" evidence="9">
    <location>
        <begin position="1"/>
        <end position="432"/>
    </location>
</feature>
<evidence type="ECO:0000256" key="6">
    <source>
        <dbReference type="ARBA" id="ARBA00022989"/>
    </source>
</evidence>
<dbReference type="Pfam" id="PF00083">
    <property type="entry name" value="Sugar_tr"/>
    <property type="match status" value="1"/>
</dbReference>
<feature type="transmembrane region" description="Helical" evidence="8">
    <location>
        <begin position="144"/>
        <end position="163"/>
    </location>
</feature>
<dbReference type="PROSITE" id="PS50850">
    <property type="entry name" value="MFS"/>
    <property type="match status" value="1"/>
</dbReference>
<dbReference type="EMBL" id="OV170232">
    <property type="protein sequence ID" value="CAH0717992.1"/>
    <property type="molecule type" value="Genomic_DNA"/>
</dbReference>
<dbReference type="InterPro" id="IPR020846">
    <property type="entry name" value="MFS_dom"/>
</dbReference>
<proteinExistence type="predicted"/>
<dbReference type="AlphaFoldDB" id="A0A8J9UQR7"/>
<sequence>MGVMYTWPSSTLNLFSSANTTLDRVMTENEISLLGSISSISAIIITPFCGYLLDTLGRKRSCILFYMAQVACWVIIVMCNKVEAVLFAMFLSGLTGCMMLIVPVYVSEFCQESIRGSMTSGSMIFYGIGMLVSYLLGGLLEYKMMNYVSLTLTIIGLTLLCFMKDSPMFLVKSGQLKKAAQSIAFYRGLKIDSKELRREMENIKNLLNEEPNCNEIPQEEKGLHSDENPKQKISQWKYLKKSRSTQRALVVCIVLYTASIFQGLIVVQVFAVPLFKEAVPTISTTLSSVIFAIVSVISGFFGAYFIDWFGRRPLMIYGSIATGLSCLVLGLQIQLNWGPTWLTAVLINLYCVAYTFGAGTVPYVIVAEVFMPEIKSLASMVSTEWLFFCGFVILYIFNPLVSALGLGPVFYIFAAFCFFSAIFSHFFLPETKGLPVNLTAVDNDMETTGITEHEIQKTKITELSLIAVERKHLVATRNGLMPRVQNKITLCLNPQKLILPGPVCLIAHNGLYYDFPILKSHLEKIGAKFSVDLLCSDSLYAFYEIMENTKIKWNNEIIETIDLVDDDEDDIQSLNEKTPKKYQIIENKTPNKLNPNTPSRMLQGRMWFNNKPKESYKLKNIYKRLLDRSPREAHRAENDCLMMLECSVALSKDFVQWVDKNNCRFSDIEPMSKELRSKYQSCF</sequence>
<dbReference type="InterPro" id="IPR050549">
    <property type="entry name" value="MFS_Trehalose_Transporter"/>
</dbReference>
<dbReference type="Gene3D" id="1.20.1250.20">
    <property type="entry name" value="MFS general substrate transporter like domains"/>
    <property type="match status" value="1"/>
</dbReference>
<dbReference type="InterPro" id="IPR036259">
    <property type="entry name" value="MFS_trans_sf"/>
</dbReference>
<keyword evidence="2" id="KW-0813">Transport</keyword>
<feature type="transmembrane region" description="Helical" evidence="8">
    <location>
        <begin position="377"/>
        <end position="397"/>
    </location>
</feature>
<evidence type="ECO:0000256" key="2">
    <source>
        <dbReference type="ARBA" id="ARBA00022448"/>
    </source>
</evidence>
<feature type="transmembrane region" description="Helical" evidence="8">
    <location>
        <begin position="118"/>
        <end position="138"/>
    </location>
</feature>
<dbReference type="InterPro" id="IPR012337">
    <property type="entry name" value="RNaseH-like_sf"/>
</dbReference>
<keyword evidence="11" id="KW-1185">Reference proteome</keyword>
<feature type="transmembrane region" description="Helical" evidence="8">
    <location>
        <begin position="409"/>
        <end position="428"/>
    </location>
</feature>
<dbReference type="PANTHER" id="PTHR48021">
    <property type="match status" value="1"/>
</dbReference>
<feature type="non-terminal residue" evidence="10">
    <location>
        <position position="683"/>
    </location>
</feature>
<dbReference type="GO" id="GO:0022857">
    <property type="term" value="F:transmembrane transporter activity"/>
    <property type="evidence" value="ECO:0007669"/>
    <property type="project" value="InterPro"/>
</dbReference>
<protein>
    <recommendedName>
        <fullName evidence="9">Major facilitator superfamily (MFS) profile domain-containing protein</fullName>
    </recommendedName>
</protein>
<keyword evidence="5 8" id="KW-0812">Transmembrane</keyword>
<name>A0A8J9UQR7_9NEOP</name>
<feature type="transmembrane region" description="Helical" evidence="8">
    <location>
        <begin position="248"/>
        <end position="274"/>
    </location>
</feature>
<evidence type="ECO:0000256" key="5">
    <source>
        <dbReference type="ARBA" id="ARBA00022692"/>
    </source>
</evidence>
<accession>A0A8J9UQR7</accession>
<dbReference type="InterPro" id="IPR036397">
    <property type="entry name" value="RNaseH_sf"/>
</dbReference>
<evidence type="ECO:0000313" key="10">
    <source>
        <dbReference type="EMBL" id="CAH0717992.1"/>
    </source>
</evidence>
<keyword evidence="7 8" id="KW-0472">Membrane</keyword>
<dbReference type="InterPro" id="IPR005829">
    <property type="entry name" value="Sugar_transporter_CS"/>
</dbReference>
<dbReference type="SUPFAM" id="SSF53098">
    <property type="entry name" value="Ribonuclease H-like"/>
    <property type="match status" value="1"/>
</dbReference>
<feature type="transmembrane region" description="Helical" evidence="8">
    <location>
        <begin position="286"/>
        <end position="307"/>
    </location>
</feature>
<feature type="transmembrane region" description="Helical" evidence="8">
    <location>
        <begin position="31"/>
        <end position="53"/>
    </location>
</feature>
<feature type="transmembrane region" description="Helical" evidence="8">
    <location>
        <begin position="84"/>
        <end position="106"/>
    </location>
</feature>
<evidence type="ECO:0000259" key="9">
    <source>
        <dbReference type="PROSITE" id="PS50850"/>
    </source>
</evidence>
<dbReference type="PROSITE" id="PS00216">
    <property type="entry name" value="SUGAR_TRANSPORT_1"/>
    <property type="match status" value="1"/>
</dbReference>
<dbReference type="Gene3D" id="3.30.420.10">
    <property type="entry name" value="Ribonuclease H-like superfamily/Ribonuclease H"/>
    <property type="match status" value="2"/>
</dbReference>
<organism evidence="10 11">
    <name type="scientific">Brenthis ino</name>
    <name type="common">lesser marbled fritillary</name>
    <dbReference type="NCBI Taxonomy" id="405034"/>
    <lineage>
        <taxon>Eukaryota</taxon>
        <taxon>Metazoa</taxon>
        <taxon>Ecdysozoa</taxon>
        <taxon>Arthropoda</taxon>
        <taxon>Hexapoda</taxon>
        <taxon>Insecta</taxon>
        <taxon>Pterygota</taxon>
        <taxon>Neoptera</taxon>
        <taxon>Endopterygota</taxon>
        <taxon>Lepidoptera</taxon>
        <taxon>Glossata</taxon>
        <taxon>Ditrysia</taxon>
        <taxon>Papilionoidea</taxon>
        <taxon>Nymphalidae</taxon>
        <taxon>Heliconiinae</taxon>
        <taxon>Argynnini</taxon>
        <taxon>Brenthis</taxon>
    </lineage>
</organism>
<dbReference type="PANTHER" id="PTHR48021:SF1">
    <property type="entry name" value="GH07001P-RELATED"/>
    <property type="match status" value="1"/>
</dbReference>